<feature type="region of interest" description="Disordered" evidence="1">
    <location>
        <begin position="36"/>
        <end position="77"/>
    </location>
</feature>
<evidence type="ECO:0000313" key="3">
    <source>
        <dbReference type="EMBL" id="WLV82856.1"/>
    </source>
</evidence>
<name>A0ABD7Z7J6_LACZE</name>
<proteinExistence type="predicted"/>
<sequence length="251" mass="28337">MKMKYCPNCGVRVDSEELFCHNCGFNLAQFRARRTSTSVNQQKQRQSQLKTRTHQQTSEDSASQMLPPQRSNRPNKNRPWVMGAIVIGIFILLLLGVFYSQKRLDRVSNAIDSSKSGEYFDVSSFMKEASKDSAQSRSAEKASTMAENSRNSEVEANESAIDASESGNANLTDHDLDNDQIAQTIAEYGGFDLQDYRVKFSVPASSMTEVDVYDKTNGSLYGKYRYDEIHGQISQYRDETGKWVLIKDSDD</sequence>
<feature type="region of interest" description="Disordered" evidence="1">
    <location>
        <begin position="131"/>
        <end position="174"/>
    </location>
</feature>
<keyword evidence="2" id="KW-0812">Transmembrane</keyword>
<evidence type="ECO:0000256" key="2">
    <source>
        <dbReference type="SAM" id="Phobius"/>
    </source>
</evidence>
<evidence type="ECO:0000256" key="1">
    <source>
        <dbReference type="SAM" id="MobiDB-lite"/>
    </source>
</evidence>
<gene>
    <name evidence="3" type="ORF">LACZS2_002047</name>
</gene>
<organism evidence="3 4">
    <name type="scientific">Lacticaseibacillus zeae subsp. silagei</name>
    <dbReference type="NCBI Taxonomy" id="3068307"/>
    <lineage>
        <taxon>Bacteria</taxon>
        <taxon>Bacillati</taxon>
        <taxon>Bacillota</taxon>
        <taxon>Bacilli</taxon>
        <taxon>Lactobacillales</taxon>
        <taxon>Lactobacillaceae</taxon>
        <taxon>Lacticaseibacillus</taxon>
    </lineage>
</organism>
<dbReference type="EMBL" id="CP132485">
    <property type="protein sequence ID" value="WLV82856.1"/>
    <property type="molecule type" value="Genomic_DNA"/>
</dbReference>
<keyword evidence="4" id="KW-1185">Reference proteome</keyword>
<feature type="transmembrane region" description="Helical" evidence="2">
    <location>
        <begin position="80"/>
        <end position="99"/>
    </location>
</feature>
<feature type="compositionally biased region" description="Polar residues" evidence="1">
    <location>
        <begin position="36"/>
        <end position="74"/>
    </location>
</feature>
<dbReference type="AlphaFoldDB" id="A0ABD7Z7J6"/>
<protein>
    <submittedName>
        <fullName evidence="3">Zinc ribbon domain-containing protein</fullName>
    </submittedName>
</protein>
<reference evidence="3 4" key="1">
    <citation type="submission" date="2023-08" db="EMBL/GenBank/DDBJ databases">
        <authorList>
            <person name="Buchebner-Jance M."/>
        </authorList>
    </citation>
    <scope>NUCLEOTIDE SEQUENCE [LARGE SCALE GENOMIC DNA]</scope>
    <source>
        <strain evidence="3 4">NCIMB 15475</strain>
    </source>
</reference>
<keyword evidence="2" id="KW-1133">Transmembrane helix</keyword>
<evidence type="ECO:0000313" key="4">
    <source>
        <dbReference type="Proteomes" id="UP001229832"/>
    </source>
</evidence>
<keyword evidence="2" id="KW-0472">Membrane</keyword>
<accession>A0ABD7Z7J6</accession>
<dbReference type="Proteomes" id="UP001229832">
    <property type="component" value="Chromosome"/>
</dbReference>